<dbReference type="EMBL" id="JAAKFY010000002">
    <property type="protein sequence ID" value="KAF3860627.1"/>
    <property type="molecule type" value="Genomic_DNA"/>
</dbReference>
<evidence type="ECO:0000259" key="2">
    <source>
        <dbReference type="Pfam" id="PF25234"/>
    </source>
</evidence>
<dbReference type="PANTHER" id="PTHR15836:SF4">
    <property type="entry name" value="PERIPHILIN-1"/>
    <property type="match status" value="1"/>
</dbReference>
<dbReference type="GO" id="GO:0097355">
    <property type="term" value="P:protein localization to heterochromatin"/>
    <property type="evidence" value="ECO:0007669"/>
    <property type="project" value="TreeGrafter"/>
</dbReference>
<feature type="compositionally biased region" description="Basic and acidic residues" evidence="1">
    <location>
        <begin position="99"/>
        <end position="113"/>
    </location>
</feature>
<sequence>MGWRSHLQCTTAGPRRGMASICCRTCSVKAQREDESLGMPRSGQAGAVTITIILTFCSHTILQKSAMVLFKGPWINPRQTEMDHARPQETQQGKGSMLRPREHSDESADKRPSDGSASPSLDKKRLIRRVRSPSRPRAWLSNSYKPKFGARVQRREDHFYKPGFANQKYQHLNHQGNFPRRGHFHPKLHHASPRDREREEKERYEPRESGECGSPSKQNNTSRQFLPRPSSSRDKDMQFVYQSDRSQSRESKERERSRERELPSTASQTATRDRAIQHKRREIDEVYYQECEMFGLVAKMLIAKDPSLEQSIQSALQENLRDIGKRCVEGMEKFIEEYDSKELPH</sequence>
<feature type="domain" description="Periphilin-1 C-terminal" evidence="2">
    <location>
        <begin position="260"/>
        <end position="340"/>
    </location>
</feature>
<organism evidence="3 4">
    <name type="scientific">Dissostichus mawsoni</name>
    <name type="common">Antarctic cod</name>
    <dbReference type="NCBI Taxonomy" id="36200"/>
    <lineage>
        <taxon>Eukaryota</taxon>
        <taxon>Metazoa</taxon>
        <taxon>Chordata</taxon>
        <taxon>Craniata</taxon>
        <taxon>Vertebrata</taxon>
        <taxon>Euteleostomi</taxon>
        <taxon>Actinopterygii</taxon>
        <taxon>Neopterygii</taxon>
        <taxon>Teleostei</taxon>
        <taxon>Neoteleostei</taxon>
        <taxon>Acanthomorphata</taxon>
        <taxon>Eupercaria</taxon>
        <taxon>Perciformes</taxon>
        <taxon>Notothenioidei</taxon>
        <taxon>Nototheniidae</taxon>
        <taxon>Dissostichus</taxon>
    </lineage>
</organism>
<evidence type="ECO:0000256" key="1">
    <source>
        <dbReference type="SAM" id="MobiDB-lite"/>
    </source>
</evidence>
<name>A0A7J5ZIV5_DISMA</name>
<proteinExistence type="predicted"/>
<dbReference type="OrthoDB" id="8933311at2759"/>
<dbReference type="GO" id="GO:0005654">
    <property type="term" value="C:nucleoplasm"/>
    <property type="evidence" value="ECO:0007669"/>
    <property type="project" value="TreeGrafter"/>
</dbReference>
<evidence type="ECO:0000313" key="4">
    <source>
        <dbReference type="Proteomes" id="UP000518266"/>
    </source>
</evidence>
<feature type="compositionally biased region" description="Polar residues" evidence="1">
    <location>
        <begin position="215"/>
        <end position="224"/>
    </location>
</feature>
<feature type="compositionally biased region" description="Basic and acidic residues" evidence="1">
    <location>
        <begin position="192"/>
        <end position="210"/>
    </location>
</feature>
<protein>
    <recommendedName>
        <fullName evidence="2">Periphilin-1 C-terminal domain-containing protein</fullName>
    </recommendedName>
</protein>
<comment type="caution">
    <text evidence="3">The sequence shown here is derived from an EMBL/GenBank/DDBJ whole genome shotgun (WGS) entry which is preliminary data.</text>
</comment>
<dbReference type="GO" id="GO:0045814">
    <property type="term" value="P:negative regulation of gene expression, epigenetic"/>
    <property type="evidence" value="ECO:0007669"/>
    <property type="project" value="TreeGrafter"/>
</dbReference>
<feature type="compositionally biased region" description="Basic residues" evidence="1">
    <location>
        <begin position="180"/>
        <end position="191"/>
    </location>
</feature>
<dbReference type="GO" id="GO:0045892">
    <property type="term" value="P:negative regulation of DNA-templated transcription"/>
    <property type="evidence" value="ECO:0007669"/>
    <property type="project" value="InterPro"/>
</dbReference>
<dbReference type="PANTHER" id="PTHR15836">
    <property type="entry name" value="PERIPHILIN 1"/>
    <property type="match status" value="1"/>
</dbReference>
<dbReference type="AlphaFoldDB" id="A0A7J5ZIV5"/>
<dbReference type="InterPro" id="IPR057603">
    <property type="entry name" value="Periphilin-1_C"/>
</dbReference>
<feature type="region of interest" description="Disordered" evidence="1">
    <location>
        <begin position="174"/>
        <end position="275"/>
    </location>
</feature>
<dbReference type="Pfam" id="PF25234">
    <property type="entry name" value="Periphilin_C"/>
    <property type="match status" value="1"/>
</dbReference>
<dbReference type="InterPro" id="IPR028851">
    <property type="entry name" value="Pphln1"/>
</dbReference>
<feature type="compositionally biased region" description="Basic and acidic residues" evidence="1">
    <location>
        <begin position="246"/>
        <end position="262"/>
    </location>
</feature>
<gene>
    <name evidence="3" type="ORF">F7725_000882</name>
</gene>
<dbReference type="CDD" id="cd22896">
    <property type="entry name" value="periphilin-like"/>
    <property type="match status" value="1"/>
</dbReference>
<feature type="compositionally biased region" description="Basic residues" evidence="1">
    <location>
        <begin position="125"/>
        <end position="134"/>
    </location>
</feature>
<evidence type="ECO:0000313" key="3">
    <source>
        <dbReference type="EMBL" id="KAF3860627.1"/>
    </source>
</evidence>
<dbReference type="Proteomes" id="UP000518266">
    <property type="component" value="Unassembled WGS sequence"/>
</dbReference>
<accession>A0A7J5ZIV5</accession>
<reference evidence="3 4" key="1">
    <citation type="submission" date="2020-03" db="EMBL/GenBank/DDBJ databases">
        <title>Dissostichus mawsoni Genome sequencing and assembly.</title>
        <authorList>
            <person name="Park H."/>
        </authorList>
    </citation>
    <scope>NUCLEOTIDE SEQUENCE [LARGE SCALE GENOMIC DNA]</scope>
    <source>
        <strain evidence="3">DM0001</strain>
        <tissue evidence="3">Muscle</tissue>
    </source>
</reference>
<feature type="region of interest" description="Disordered" evidence="1">
    <location>
        <begin position="82"/>
        <end position="141"/>
    </location>
</feature>
<keyword evidence="4" id="KW-1185">Reference proteome</keyword>